<keyword evidence="6" id="KW-0809">Transit peptide</keyword>
<dbReference type="PANTHER" id="PTHR11773">
    <property type="entry name" value="GLYCINE DEHYDROGENASE, DECARBOXYLATING"/>
    <property type="match status" value="1"/>
</dbReference>
<dbReference type="NCBIfam" id="TIGR00461">
    <property type="entry name" value="gcvP"/>
    <property type="match status" value="1"/>
</dbReference>
<comment type="subunit">
    <text evidence="6">The glycine cleavage system is composed of four proteins: P, T, L and H.</text>
</comment>
<dbReference type="Pfam" id="PF02347">
    <property type="entry name" value="GDC-P"/>
    <property type="match status" value="2"/>
</dbReference>
<organism evidence="9 10">
    <name type="scientific">Phyllosticta citribraziliensis</name>
    <dbReference type="NCBI Taxonomy" id="989973"/>
    <lineage>
        <taxon>Eukaryota</taxon>
        <taxon>Fungi</taxon>
        <taxon>Dikarya</taxon>
        <taxon>Ascomycota</taxon>
        <taxon>Pezizomycotina</taxon>
        <taxon>Dothideomycetes</taxon>
        <taxon>Dothideomycetes incertae sedis</taxon>
        <taxon>Botryosphaeriales</taxon>
        <taxon>Phyllostictaceae</taxon>
        <taxon>Phyllosticta</taxon>
    </lineage>
</organism>
<dbReference type="Proteomes" id="UP001360953">
    <property type="component" value="Unassembled WGS sequence"/>
</dbReference>
<sequence>MQSQCAKIGFRASRLKLVQDAAVRVPRSTRVWSSRGGQSLVSLQGTRTYANRTYHSSTVADSNGSSVKRGSAFAPLDTFARRHIGPSSSETEQMLKALDPPANTLDDFVKQVVPADVLSDRNLSIAGPIAKNGDKTKLSDEGYTESGLLARLREIAGQNSVYRSYIGCGYAGTRVPEVIKRNILENPAWYTSYTPYQPEISQGRLESLLNFQTMVSDLTALPVSNASLLDEPTAAAEAMTLSVNALPISRQKRPNKVYFVDEHCHPQTLAVLRSRAEGFGITIEVGDVLQDGSKRVQEIGQDLIGVLVQYPTTEGVIEDYKGLSDTVHKLGGTVSVATDLLALTVLKPPGEFGADVAFGNAQRFGVPFGYGGPHAAFFACSDKHKRKIPGRLVGLSKDRLGNPAVRLALQTREQHIRREKATSNICTAQALLANMSAMFAVYHGPEGLRAIADKVMVTAGVVREGLAQLGFETRQKKGDVLFDTVVVDTEANSDNILAQALDKKQINLRKIDDSFVGITVDETVSKEDVEDVLDVFRSFAGINDIPNVEALAEKVTKQSIPEVFKRSSSYLTHPVFNTHHSETELLRYMHHLQSKDLSLVHSMIPLGSCTMKLNSTTEMTPISWPEFSSLHPFVPKDQAKGYETLITELEKDLAEITGFSAVSLQPNSGAQGEFTGLRVIRKFHEQQPGKKRDICLIPVSAHGTNPASAAMAGMRVVTIKCDMGTGNLDMEDLKAKCEKYSDELGAIMVTYPSTFGVFEPKIKEVCSLVHQHGGQVYMDGANMNAQIGLCSPGEIGADVCHLNLHKTFCIPHGGGGPGVGPIGVAKHLAPFLPGHPLVATGGEQATYPVSGAPWGSASILPISWSYIKMMGARGLTHATKMTLLNANYILSRLRPHYPILYTNEAGRCAHEFILDVRGFKESAGVEAIDIAKRLQDYGFHAPTMSWPVANTLMIEPTESESKEELDRFCDALVSIRAEIAKVENGEWARDGNVLKMAPHTVRDLLSSKWEREYERETAAFPLPYLKEKKFWPSVARLDDAYGDVNLFCTCAPVQSINDDSTGDITGAAAPQPT</sequence>
<dbReference type="InterPro" id="IPR003437">
    <property type="entry name" value="GcvP"/>
</dbReference>
<accession>A0ABR1L853</accession>
<dbReference type="Pfam" id="PF21478">
    <property type="entry name" value="GcvP2_C"/>
    <property type="match status" value="1"/>
</dbReference>
<feature type="domain" description="Glycine dehydrogenase C-terminal" evidence="8">
    <location>
        <begin position="878"/>
        <end position="999"/>
    </location>
</feature>
<dbReference type="InterPro" id="IPR015424">
    <property type="entry name" value="PyrdxlP-dep_Trfase"/>
</dbReference>
<dbReference type="InterPro" id="IPR020581">
    <property type="entry name" value="GDC_P"/>
</dbReference>
<dbReference type="PANTHER" id="PTHR11773:SF1">
    <property type="entry name" value="GLYCINE DEHYDROGENASE (DECARBOXYLATING), MITOCHONDRIAL"/>
    <property type="match status" value="1"/>
</dbReference>
<evidence type="ECO:0000313" key="10">
    <source>
        <dbReference type="Proteomes" id="UP001360953"/>
    </source>
</evidence>
<evidence type="ECO:0000256" key="5">
    <source>
        <dbReference type="ARBA" id="ARBA00049026"/>
    </source>
</evidence>
<dbReference type="Gene3D" id="3.40.640.10">
    <property type="entry name" value="Type I PLP-dependent aspartate aminotransferase-like (Major domain)"/>
    <property type="match status" value="2"/>
</dbReference>
<feature type="domain" description="Glycine cleavage system P-protein N-terminal" evidence="7">
    <location>
        <begin position="554"/>
        <end position="835"/>
    </location>
</feature>
<evidence type="ECO:0000256" key="2">
    <source>
        <dbReference type="ARBA" id="ARBA00010756"/>
    </source>
</evidence>
<dbReference type="InterPro" id="IPR049316">
    <property type="entry name" value="GDC-P_C"/>
</dbReference>
<gene>
    <name evidence="9" type="ORF">J3D65DRAFT_607046</name>
</gene>
<dbReference type="InterPro" id="IPR015421">
    <property type="entry name" value="PyrdxlP-dep_Trfase_major"/>
</dbReference>
<feature type="domain" description="Glycine cleavage system P-protein N-terminal" evidence="7">
    <location>
        <begin position="81"/>
        <end position="536"/>
    </location>
</feature>
<evidence type="ECO:0000256" key="3">
    <source>
        <dbReference type="ARBA" id="ARBA00022898"/>
    </source>
</evidence>
<name>A0ABR1L853_9PEZI</name>
<dbReference type="InterPro" id="IPR049315">
    <property type="entry name" value="GDC-P_N"/>
</dbReference>
<evidence type="ECO:0000256" key="4">
    <source>
        <dbReference type="ARBA" id="ARBA00023002"/>
    </source>
</evidence>
<keyword evidence="3 6" id="KW-0663">Pyridoxal phosphate</keyword>
<dbReference type="HAMAP" id="MF_00711">
    <property type="entry name" value="GcvP"/>
    <property type="match status" value="1"/>
</dbReference>
<comment type="caution">
    <text evidence="9">The sequence shown here is derived from an EMBL/GenBank/DDBJ whole genome shotgun (WGS) entry which is preliminary data.</text>
</comment>
<evidence type="ECO:0000256" key="1">
    <source>
        <dbReference type="ARBA" id="ARBA00001933"/>
    </source>
</evidence>
<dbReference type="GeneID" id="92031383"/>
<evidence type="ECO:0000313" key="9">
    <source>
        <dbReference type="EMBL" id="KAK7530810.1"/>
    </source>
</evidence>
<reference evidence="9 10" key="1">
    <citation type="submission" date="2024-04" db="EMBL/GenBank/DDBJ databases">
        <title>Phyllosticta paracitricarpa is synonymous to the EU quarantine fungus P. citricarpa based on phylogenomic analyses.</title>
        <authorList>
            <consortium name="Lawrence Berkeley National Laboratory"/>
            <person name="Van ingen-buijs V.A."/>
            <person name="Van westerhoven A.C."/>
            <person name="Haridas S."/>
            <person name="Skiadas P."/>
            <person name="Martin F."/>
            <person name="Groenewald J.Z."/>
            <person name="Crous P.W."/>
            <person name="Seidl M.F."/>
        </authorList>
    </citation>
    <scope>NUCLEOTIDE SEQUENCE [LARGE SCALE GENOMIC DNA]</scope>
    <source>
        <strain evidence="9 10">CPC 17464</strain>
    </source>
</reference>
<dbReference type="EMBL" id="JBBPEH010000013">
    <property type="protein sequence ID" value="KAK7530810.1"/>
    <property type="molecule type" value="Genomic_DNA"/>
</dbReference>
<dbReference type="Gene3D" id="3.90.1150.10">
    <property type="entry name" value="Aspartate Aminotransferase, domain 1"/>
    <property type="match status" value="2"/>
</dbReference>
<protein>
    <recommendedName>
        <fullName evidence="6">Glycine cleavage system P protein</fullName>
        <ecNumber evidence="6">1.4.4.2</ecNumber>
    </recommendedName>
</protein>
<evidence type="ECO:0000259" key="7">
    <source>
        <dbReference type="Pfam" id="PF02347"/>
    </source>
</evidence>
<comment type="subcellular location">
    <subcellularLocation>
        <location evidence="6">Mitochondrion</location>
    </subcellularLocation>
</comment>
<dbReference type="CDD" id="cd00613">
    <property type="entry name" value="GDC-P"/>
    <property type="match status" value="2"/>
</dbReference>
<comment type="function">
    <text evidence="6">The glycine cleavage system catalyzes the degradation of glycine.</text>
</comment>
<dbReference type="RefSeq" id="XP_066650883.1">
    <property type="nucleotide sequence ID" value="XM_066798477.1"/>
</dbReference>
<evidence type="ECO:0000259" key="8">
    <source>
        <dbReference type="Pfam" id="PF21478"/>
    </source>
</evidence>
<dbReference type="NCBIfam" id="NF003346">
    <property type="entry name" value="PRK04366.1"/>
    <property type="match status" value="1"/>
</dbReference>
<comment type="catalytic activity">
    <reaction evidence="5 6">
        <text>N(6)-[(R)-lipoyl]-L-lysyl-[glycine-cleavage complex H protein] + glycine + H(+) = N(6)-[(R)-S(8)-aminomethyldihydrolipoyl]-L-lysyl-[glycine-cleavage complex H protein] + CO2</text>
        <dbReference type="Rhea" id="RHEA:24304"/>
        <dbReference type="Rhea" id="RHEA-COMP:10494"/>
        <dbReference type="Rhea" id="RHEA-COMP:10495"/>
        <dbReference type="ChEBI" id="CHEBI:15378"/>
        <dbReference type="ChEBI" id="CHEBI:16526"/>
        <dbReference type="ChEBI" id="CHEBI:57305"/>
        <dbReference type="ChEBI" id="CHEBI:83099"/>
        <dbReference type="ChEBI" id="CHEBI:83143"/>
        <dbReference type="EC" id="1.4.4.2"/>
    </reaction>
</comment>
<keyword evidence="10" id="KW-1185">Reference proteome</keyword>
<proteinExistence type="inferred from homology"/>
<keyword evidence="6" id="KW-0496">Mitochondrion</keyword>
<evidence type="ECO:0000256" key="6">
    <source>
        <dbReference type="RuleBase" id="RU364056"/>
    </source>
</evidence>
<dbReference type="EC" id="1.4.4.2" evidence="6"/>
<comment type="similarity">
    <text evidence="2 6">Belongs to the GcvP family.</text>
</comment>
<keyword evidence="4 6" id="KW-0560">Oxidoreductase</keyword>
<dbReference type="InterPro" id="IPR015422">
    <property type="entry name" value="PyrdxlP-dep_Trfase_small"/>
</dbReference>
<dbReference type="SUPFAM" id="SSF53383">
    <property type="entry name" value="PLP-dependent transferases"/>
    <property type="match status" value="2"/>
</dbReference>
<comment type="cofactor">
    <cofactor evidence="1 6">
        <name>pyridoxal 5'-phosphate</name>
        <dbReference type="ChEBI" id="CHEBI:597326"/>
    </cofactor>
</comment>